<organism evidence="2 3">
    <name type="scientific">Microcystis flos-aquae TF09</name>
    <dbReference type="NCBI Taxonomy" id="2060473"/>
    <lineage>
        <taxon>Bacteria</taxon>
        <taxon>Bacillati</taxon>
        <taxon>Cyanobacteriota</taxon>
        <taxon>Cyanophyceae</taxon>
        <taxon>Oscillatoriophycideae</taxon>
        <taxon>Chroococcales</taxon>
        <taxon>Microcystaceae</taxon>
        <taxon>Microcystis</taxon>
    </lineage>
</organism>
<evidence type="ECO:0000313" key="3">
    <source>
        <dbReference type="Proteomes" id="UP000256873"/>
    </source>
</evidence>
<dbReference type="EMBL" id="QQWC01000008">
    <property type="protein sequence ID" value="REJ39227.1"/>
    <property type="molecule type" value="Genomic_DNA"/>
</dbReference>
<accession>A0A3E0KVQ4</accession>
<dbReference type="Gene3D" id="3.40.50.1010">
    <property type="entry name" value="5'-nuclease"/>
    <property type="match status" value="1"/>
</dbReference>
<dbReference type="InterPro" id="IPR029060">
    <property type="entry name" value="PIN-like_dom_sf"/>
</dbReference>
<sequence>MCSLQRPLDTKTQIRVAVEAEAILNVISLWEAGQFELVSSQALMFEAEQITPSPRKAYILEALSKADLFLQPNKQIEERAQVFVNSGIKPLDALHLAFSVEAEANYFCTCDDRFLRRAKEVDTLQTKVVSPLELITELSQ</sequence>
<gene>
    <name evidence="2" type="ORF">DWQ54_23470</name>
</gene>
<reference evidence="2 3" key="1">
    <citation type="submission" date="2017-10" db="EMBL/GenBank/DDBJ databases">
        <title>A large-scale comparative metagenomic study reveals the eutrophication-driven functional interactions in six Microcystis-epibionts communities.</title>
        <authorList>
            <person name="Li Q."/>
            <person name="Lin F."/>
        </authorList>
    </citation>
    <scope>NUCLEOTIDE SEQUENCE [LARGE SCALE GENOMIC DNA]</scope>
    <source>
        <strain evidence="2">TF09</strain>
    </source>
</reference>
<evidence type="ECO:0000313" key="2">
    <source>
        <dbReference type="EMBL" id="REJ39227.1"/>
    </source>
</evidence>
<name>A0A3E0KVQ4_9CHRO</name>
<comment type="caution">
    <text evidence="2">The sequence shown here is derived from an EMBL/GenBank/DDBJ whole genome shotgun (WGS) entry which is preliminary data.</text>
</comment>
<dbReference type="AlphaFoldDB" id="A0A3E0KVQ4"/>
<dbReference type="Proteomes" id="UP000256873">
    <property type="component" value="Unassembled WGS sequence"/>
</dbReference>
<evidence type="ECO:0000259" key="1">
    <source>
        <dbReference type="Pfam" id="PF01850"/>
    </source>
</evidence>
<dbReference type="SUPFAM" id="SSF88723">
    <property type="entry name" value="PIN domain-like"/>
    <property type="match status" value="1"/>
</dbReference>
<dbReference type="InterPro" id="IPR002716">
    <property type="entry name" value="PIN_dom"/>
</dbReference>
<protein>
    <submittedName>
        <fullName evidence="2">PIN domain-containing protein</fullName>
    </submittedName>
</protein>
<dbReference type="Pfam" id="PF01850">
    <property type="entry name" value="PIN"/>
    <property type="match status" value="1"/>
</dbReference>
<feature type="domain" description="PIN" evidence="1">
    <location>
        <begin position="35"/>
        <end position="119"/>
    </location>
</feature>
<proteinExistence type="predicted"/>